<dbReference type="Proteomes" id="UP001446205">
    <property type="component" value="Unassembled WGS sequence"/>
</dbReference>
<evidence type="ECO:0000313" key="16">
    <source>
        <dbReference type="EMBL" id="MEK8090069.1"/>
    </source>
</evidence>
<evidence type="ECO:0000256" key="10">
    <source>
        <dbReference type="ARBA" id="ARBA00022989"/>
    </source>
</evidence>
<dbReference type="PANTHER" id="PTHR34299">
    <property type="entry name" value="DIACYLGLYCEROL KINASE"/>
    <property type="match status" value="1"/>
</dbReference>
<proteinExistence type="inferred from homology"/>
<keyword evidence="17" id="KW-1185">Reference proteome</keyword>
<dbReference type="GO" id="GO:0004143">
    <property type="term" value="F:ATP-dependent diacylglycerol kinase activity"/>
    <property type="evidence" value="ECO:0007669"/>
    <property type="project" value="UniProtKB-EC"/>
</dbReference>
<keyword evidence="9" id="KW-0067">ATP-binding</keyword>
<keyword evidence="6 15" id="KW-0812">Transmembrane</keyword>
<keyword evidence="14" id="KW-1208">Phospholipid metabolism</keyword>
<evidence type="ECO:0000256" key="13">
    <source>
        <dbReference type="ARBA" id="ARBA00023209"/>
    </source>
</evidence>
<keyword evidence="11" id="KW-0443">Lipid metabolism</keyword>
<keyword evidence="3" id="KW-1003">Cell membrane</keyword>
<evidence type="ECO:0000256" key="8">
    <source>
        <dbReference type="ARBA" id="ARBA00022777"/>
    </source>
</evidence>
<gene>
    <name evidence="16" type="ORF">WOB96_09850</name>
</gene>
<evidence type="ECO:0000256" key="4">
    <source>
        <dbReference type="ARBA" id="ARBA00022516"/>
    </source>
</evidence>
<dbReference type="Pfam" id="PF01219">
    <property type="entry name" value="DAGK_prokar"/>
    <property type="match status" value="1"/>
</dbReference>
<dbReference type="InterPro" id="IPR000829">
    <property type="entry name" value="DAGK"/>
</dbReference>
<dbReference type="RefSeq" id="WP_341371126.1">
    <property type="nucleotide sequence ID" value="NZ_JBBPCO010000009.1"/>
</dbReference>
<evidence type="ECO:0000313" key="17">
    <source>
        <dbReference type="Proteomes" id="UP001446205"/>
    </source>
</evidence>
<evidence type="ECO:0000256" key="12">
    <source>
        <dbReference type="ARBA" id="ARBA00023136"/>
    </source>
</evidence>
<keyword evidence="10 15" id="KW-1133">Transmembrane helix</keyword>
<evidence type="ECO:0000256" key="5">
    <source>
        <dbReference type="ARBA" id="ARBA00022679"/>
    </source>
</evidence>
<keyword evidence="8 16" id="KW-0418">Kinase</keyword>
<evidence type="ECO:0000256" key="6">
    <source>
        <dbReference type="ARBA" id="ARBA00022692"/>
    </source>
</evidence>
<evidence type="ECO:0000256" key="15">
    <source>
        <dbReference type="SAM" id="Phobius"/>
    </source>
</evidence>
<protein>
    <submittedName>
        <fullName evidence="16">Diacylglycerol kinase</fullName>
        <ecNumber evidence="16">2.7.1.107</ecNumber>
    </submittedName>
</protein>
<keyword evidence="12 15" id="KW-0472">Membrane</keyword>
<evidence type="ECO:0000256" key="11">
    <source>
        <dbReference type="ARBA" id="ARBA00023098"/>
    </source>
</evidence>
<feature type="transmembrane region" description="Helical" evidence="15">
    <location>
        <begin position="85"/>
        <end position="106"/>
    </location>
</feature>
<reference evidence="16 17" key="1">
    <citation type="submission" date="2024-04" db="EMBL/GenBank/DDBJ databases">
        <authorList>
            <person name="Abashina T."/>
            <person name="Shaikin A."/>
        </authorList>
    </citation>
    <scope>NUCLEOTIDE SEQUENCE [LARGE SCALE GENOMIC DNA]</scope>
    <source>
        <strain evidence="16 17">AAFK</strain>
    </source>
</reference>
<name>A0ABU9D960_9PROT</name>
<evidence type="ECO:0000256" key="14">
    <source>
        <dbReference type="ARBA" id="ARBA00023264"/>
    </source>
</evidence>
<keyword evidence="13" id="KW-0594">Phospholipid biosynthesis</keyword>
<sequence length="109" mass="11810">MRAGFALAGLRAAWSLESSFRTQVLAALAALVLLFALQPPVIWWALVLVVIAFILAAELFNTALEHLADHLHPEQHPKIRLAKDCAAAAVLVLSMAALGLSALMLWQFL</sequence>
<dbReference type="InterPro" id="IPR036945">
    <property type="entry name" value="DAGK_sf"/>
</dbReference>
<feature type="transmembrane region" description="Helical" evidence="15">
    <location>
        <begin position="42"/>
        <end position="64"/>
    </location>
</feature>
<dbReference type="EC" id="2.7.1.107" evidence="16"/>
<dbReference type="PANTHER" id="PTHR34299:SF1">
    <property type="entry name" value="DIACYLGLYCEROL KINASE"/>
    <property type="match status" value="1"/>
</dbReference>
<accession>A0ABU9D960</accession>
<organism evidence="16 17">
    <name type="scientific">Thermithiobacillus plumbiphilus</name>
    <dbReference type="NCBI Taxonomy" id="1729899"/>
    <lineage>
        <taxon>Bacteria</taxon>
        <taxon>Pseudomonadati</taxon>
        <taxon>Pseudomonadota</taxon>
        <taxon>Acidithiobacillia</taxon>
        <taxon>Acidithiobacillales</taxon>
        <taxon>Thermithiobacillaceae</taxon>
        <taxon>Thermithiobacillus</taxon>
    </lineage>
</organism>
<evidence type="ECO:0000256" key="3">
    <source>
        <dbReference type="ARBA" id="ARBA00022475"/>
    </source>
</evidence>
<evidence type="ECO:0000256" key="2">
    <source>
        <dbReference type="ARBA" id="ARBA00005967"/>
    </source>
</evidence>
<comment type="caution">
    <text evidence="16">The sequence shown here is derived from an EMBL/GenBank/DDBJ whole genome shotgun (WGS) entry which is preliminary data.</text>
</comment>
<evidence type="ECO:0000256" key="1">
    <source>
        <dbReference type="ARBA" id="ARBA00004651"/>
    </source>
</evidence>
<keyword evidence="4" id="KW-0444">Lipid biosynthesis</keyword>
<dbReference type="CDD" id="cd14263">
    <property type="entry name" value="DAGK_IM_like"/>
    <property type="match status" value="1"/>
</dbReference>
<evidence type="ECO:0000256" key="9">
    <source>
        <dbReference type="ARBA" id="ARBA00022840"/>
    </source>
</evidence>
<comment type="similarity">
    <text evidence="2">Belongs to the bacterial diacylglycerol kinase family.</text>
</comment>
<evidence type="ECO:0000256" key="7">
    <source>
        <dbReference type="ARBA" id="ARBA00022741"/>
    </source>
</evidence>
<comment type="subcellular location">
    <subcellularLocation>
        <location evidence="1">Cell membrane</location>
        <topology evidence="1">Multi-pass membrane protein</topology>
    </subcellularLocation>
</comment>
<dbReference type="EMBL" id="JBBPCO010000009">
    <property type="protein sequence ID" value="MEK8090069.1"/>
    <property type="molecule type" value="Genomic_DNA"/>
</dbReference>
<dbReference type="Gene3D" id="1.10.287.3610">
    <property type="match status" value="1"/>
</dbReference>
<keyword evidence="7" id="KW-0547">Nucleotide-binding</keyword>
<keyword evidence="5 16" id="KW-0808">Transferase</keyword>